<feature type="transmembrane region" description="Helical" evidence="8">
    <location>
        <begin position="290"/>
        <end position="311"/>
    </location>
</feature>
<dbReference type="GO" id="GO:0005886">
    <property type="term" value="C:plasma membrane"/>
    <property type="evidence" value="ECO:0007669"/>
    <property type="project" value="UniProtKB-SubCell"/>
</dbReference>
<dbReference type="InterPro" id="IPR020846">
    <property type="entry name" value="MFS_dom"/>
</dbReference>
<evidence type="ECO:0000256" key="2">
    <source>
        <dbReference type="ARBA" id="ARBA00007520"/>
    </source>
</evidence>
<dbReference type="Proteomes" id="UP000587462">
    <property type="component" value="Unassembled WGS sequence"/>
</dbReference>
<dbReference type="CDD" id="cd17502">
    <property type="entry name" value="MFS_Azr1_MDR_like"/>
    <property type="match status" value="1"/>
</dbReference>
<dbReference type="SUPFAM" id="SSF103473">
    <property type="entry name" value="MFS general substrate transporter"/>
    <property type="match status" value="1"/>
</dbReference>
<feature type="transmembrane region" description="Helical" evidence="8">
    <location>
        <begin position="38"/>
        <end position="56"/>
    </location>
</feature>
<evidence type="ECO:0000256" key="8">
    <source>
        <dbReference type="SAM" id="Phobius"/>
    </source>
</evidence>
<sequence length="470" mass="47948">MMLTVPLMLALFIANLDQTIVATALPDIGRDLHAGAGISWIATAYLLTSAVTTLVFGKLGDLHGRKKILQFSVVVFLAGSLLSGIAGSLSLLASSRALQGIGGGGITSLVMAVTGDLAAPRQRARIQAALGMVAALALIAGPLLGGAFADGLSWRWIFYVNMPVGVLALVAIAAKLHLPGPEARGGRVDVLGALTATVFTTAVVLVTTWGGHEYAWASPVIIGLAALGAAALALHLLVEHRAAEPMTPLHLFRSAAFSLAAAQFLLASLVLFAGMLYVPMFLQTVQHKSAFAAGLFIVPLLLGLVAAAALSGPVIARTGRYKLYPVTGAVLVGVSMASLGRAGQDTSAPALIVPLTVAGVGIGFFVQVCLLAGQNALGHEHIGVATGVLNFFRTLGGTFGAALFGAILAAGLRSRGPSPGESAQAFRAVFLWTVPFMVLALGLALAMREEPLQDGTEDGGSASEAGKSAV</sequence>
<dbReference type="PANTHER" id="PTHR23501">
    <property type="entry name" value="MAJOR FACILITATOR SUPERFAMILY"/>
    <property type="match status" value="1"/>
</dbReference>
<dbReference type="InterPro" id="IPR011701">
    <property type="entry name" value="MFS"/>
</dbReference>
<dbReference type="PRINTS" id="PR01036">
    <property type="entry name" value="TCRTETB"/>
</dbReference>
<dbReference type="PANTHER" id="PTHR23501:SF197">
    <property type="entry name" value="COMD"/>
    <property type="match status" value="1"/>
</dbReference>
<protein>
    <submittedName>
        <fullName evidence="10">MFS transporter</fullName>
    </submittedName>
</protein>
<dbReference type="Gene3D" id="1.20.1250.20">
    <property type="entry name" value="MFS general substrate transporter like domains"/>
    <property type="match status" value="1"/>
</dbReference>
<comment type="caution">
    <text evidence="10">The sequence shown here is derived from an EMBL/GenBank/DDBJ whole genome shotgun (WGS) entry which is preliminary data.</text>
</comment>
<feature type="transmembrane region" description="Helical" evidence="8">
    <location>
        <begin position="216"/>
        <end position="238"/>
    </location>
</feature>
<gene>
    <name evidence="10" type="ORF">HG542_22850</name>
</gene>
<evidence type="ECO:0000259" key="9">
    <source>
        <dbReference type="PROSITE" id="PS50850"/>
    </source>
</evidence>
<evidence type="ECO:0000256" key="1">
    <source>
        <dbReference type="ARBA" id="ARBA00004651"/>
    </source>
</evidence>
<keyword evidence="11" id="KW-1185">Reference proteome</keyword>
<evidence type="ECO:0000313" key="11">
    <source>
        <dbReference type="Proteomes" id="UP000587462"/>
    </source>
</evidence>
<proteinExistence type="inferred from homology"/>
<keyword evidence="6 8" id="KW-1133">Transmembrane helix</keyword>
<dbReference type="Gene3D" id="1.20.1720.10">
    <property type="entry name" value="Multidrug resistance protein D"/>
    <property type="match status" value="1"/>
</dbReference>
<feature type="transmembrane region" description="Helical" evidence="8">
    <location>
        <begin position="156"/>
        <end position="178"/>
    </location>
</feature>
<keyword evidence="5 8" id="KW-0812">Transmembrane</keyword>
<feature type="transmembrane region" description="Helical" evidence="8">
    <location>
        <begin position="97"/>
        <end position="119"/>
    </location>
</feature>
<feature type="transmembrane region" description="Helical" evidence="8">
    <location>
        <begin position="348"/>
        <end position="371"/>
    </location>
</feature>
<feature type="transmembrane region" description="Helical" evidence="8">
    <location>
        <begin position="424"/>
        <end position="446"/>
    </location>
</feature>
<comment type="subcellular location">
    <subcellularLocation>
        <location evidence="1">Cell membrane</location>
        <topology evidence="1">Multi-pass membrane protein</topology>
    </subcellularLocation>
</comment>
<evidence type="ECO:0000256" key="4">
    <source>
        <dbReference type="ARBA" id="ARBA00022475"/>
    </source>
</evidence>
<dbReference type="PROSITE" id="PS50850">
    <property type="entry name" value="MFS"/>
    <property type="match status" value="1"/>
</dbReference>
<keyword evidence="3" id="KW-0813">Transport</keyword>
<dbReference type="AlphaFoldDB" id="A0A7Y7E9J0"/>
<dbReference type="EMBL" id="JABBXF010000056">
    <property type="protein sequence ID" value="NVK80476.1"/>
    <property type="molecule type" value="Genomic_DNA"/>
</dbReference>
<evidence type="ECO:0000313" key="10">
    <source>
        <dbReference type="EMBL" id="NVK80476.1"/>
    </source>
</evidence>
<comment type="similarity">
    <text evidence="2">Belongs to the major facilitator superfamily. TCR/Tet family.</text>
</comment>
<feature type="domain" description="Major facilitator superfamily (MFS) profile" evidence="9">
    <location>
        <begin position="3"/>
        <end position="452"/>
    </location>
</feature>
<dbReference type="InterPro" id="IPR036259">
    <property type="entry name" value="MFS_trans_sf"/>
</dbReference>
<evidence type="ECO:0000256" key="7">
    <source>
        <dbReference type="ARBA" id="ARBA00023136"/>
    </source>
</evidence>
<feature type="transmembrane region" description="Helical" evidence="8">
    <location>
        <begin position="391"/>
        <end position="412"/>
    </location>
</feature>
<feature type="transmembrane region" description="Helical" evidence="8">
    <location>
        <begin position="323"/>
        <end position="342"/>
    </location>
</feature>
<keyword evidence="7 8" id="KW-0472">Membrane</keyword>
<accession>A0A7Y7E9J0</accession>
<reference evidence="10 11" key="1">
    <citation type="submission" date="2020-04" db="EMBL/GenBank/DDBJ databases">
        <title>Draft Genome Sequence of Streptomyces morookaense DSM 40503, an 8-azaguanine-producing strain.</title>
        <authorList>
            <person name="Qi J."/>
            <person name="Gao J.-M."/>
        </authorList>
    </citation>
    <scope>NUCLEOTIDE SEQUENCE [LARGE SCALE GENOMIC DNA]</scope>
    <source>
        <strain evidence="10 11">DSM 40503</strain>
    </source>
</reference>
<feature type="transmembrane region" description="Helical" evidence="8">
    <location>
        <begin position="126"/>
        <end position="144"/>
    </location>
</feature>
<organism evidence="10 11">
    <name type="scientific">Streptomyces morookaense</name>
    <name type="common">Streptoverticillium morookaense</name>
    <dbReference type="NCBI Taxonomy" id="1970"/>
    <lineage>
        <taxon>Bacteria</taxon>
        <taxon>Bacillati</taxon>
        <taxon>Actinomycetota</taxon>
        <taxon>Actinomycetes</taxon>
        <taxon>Kitasatosporales</taxon>
        <taxon>Streptomycetaceae</taxon>
        <taxon>Streptomyces</taxon>
    </lineage>
</organism>
<name>A0A7Y7E9J0_STRMO</name>
<feature type="transmembrane region" description="Helical" evidence="8">
    <location>
        <begin position="190"/>
        <end position="210"/>
    </location>
</feature>
<dbReference type="RefSeq" id="WP_171084413.1">
    <property type="nucleotide sequence ID" value="NZ_BNBU01000011.1"/>
</dbReference>
<feature type="transmembrane region" description="Helical" evidence="8">
    <location>
        <begin position="68"/>
        <end position="91"/>
    </location>
</feature>
<feature type="transmembrane region" description="Helical" evidence="8">
    <location>
        <begin position="259"/>
        <end position="278"/>
    </location>
</feature>
<dbReference type="FunFam" id="1.20.1720.10:FF:000004">
    <property type="entry name" value="EmrB/QacA family drug resistance transporter"/>
    <property type="match status" value="1"/>
</dbReference>
<keyword evidence="4" id="KW-1003">Cell membrane</keyword>
<dbReference type="Pfam" id="PF07690">
    <property type="entry name" value="MFS_1"/>
    <property type="match status" value="1"/>
</dbReference>
<evidence type="ECO:0000256" key="5">
    <source>
        <dbReference type="ARBA" id="ARBA00022692"/>
    </source>
</evidence>
<evidence type="ECO:0000256" key="6">
    <source>
        <dbReference type="ARBA" id="ARBA00022989"/>
    </source>
</evidence>
<evidence type="ECO:0000256" key="3">
    <source>
        <dbReference type="ARBA" id="ARBA00022448"/>
    </source>
</evidence>
<dbReference type="GO" id="GO:0022857">
    <property type="term" value="F:transmembrane transporter activity"/>
    <property type="evidence" value="ECO:0007669"/>
    <property type="project" value="InterPro"/>
</dbReference>